<evidence type="ECO:0000313" key="8">
    <source>
        <dbReference type="EMBL" id="MBA5690208.1"/>
    </source>
</evidence>
<keyword evidence="9" id="KW-1185">Reference proteome</keyword>
<dbReference type="Proteomes" id="UP000573499">
    <property type="component" value="Unassembled WGS sequence"/>
</dbReference>
<feature type="transmembrane region" description="Helical" evidence="6">
    <location>
        <begin position="242"/>
        <end position="259"/>
    </location>
</feature>
<dbReference type="PANTHER" id="PTHR42920:SF5">
    <property type="entry name" value="EAMA DOMAIN-CONTAINING PROTEIN"/>
    <property type="match status" value="1"/>
</dbReference>
<feature type="transmembrane region" description="Helical" evidence="6">
    <location>
        <begin position="86"/>
        <end position="104"/>
    </location>
</feature>
<protein>
    <submittedName>
        <fullName evidence="8">DMT family transporter</fullName>
    </submittedName>
</protein>
<feature type="transmembrane region" description="Helical" evidence="6">
    <location>
        <begin position="294"/>
        <end position="312"/>
    </location>
</feature>
<dbReference type="SUPFAM" id="SSF103481">
    <property type="entry name" value="Multidrug resistance efflux transporter EmrE"/>
    <property type="match status" value="2"/>
</dbReference>
<evidence type="ECO:0000256" key="4">
    <source>
        <dbReference type="ARBA" id="ARBA00022989"/>
    </source>
</evidence>
<keyword evidence="3 6" id="KW-0812">Transmembrane</keyword>
<dbReference type="GO" id="GO:0005886">
    <property type="term" value="C:plasma membrane"/>
    <property type="evidence" value="ECO:0007669"/>
    <property type="project" value="UniProtKB-SubCell"/>
</dbReference>
<proteinExistence type="predicted"/>
<dbReference type="InterPro" id="IPR037185">
    <property type="entry name" value="EmrE-like"/>
</dbReference>
<dbReference type="AlphaFoldDB" id="A0A7W2FEF6"/>
<evidence type="ECO:0000313" key="9">
    <source>
        <dbReference type="Proteomes" id="UP000573499"/>
    </source>
</evidence>
<keyword evidence="2" id="KW-1003">Cell membrane</keyword>
<dbReference type="InterPro" id="IPR000620">
    <property type="entry name" value="EamA_dom"/>
</dbReference>
<keyword evidence="5 6" id="KW-0472">Membrane</keyword>
<organism evidence="8 9">
    <name type="scientific">Rugamonas apoptosis</name>
    <dbReference type="NCBI Taxonomy" id="2758570"/>
    <lineage>
        <taxon>Bacteria</taxon>
        <taxon>Pseudomonadati</taxon>
        <taxon>Pseudomonadota</taxon>
        <taxon>Betaproteobacteria</taxon>
        <taxon>Burkholderiales</taxon>
        <taxon>Oxalobacteraceae</taxon>
        <taxon>Telluria group</taxon>
        <taxon>Rugamonas</taxon>
    </lineage>
</organism>
<feature type="transmembrane region" description="Helical" evidence="6">
    <location>
        <begin position="193"/>
        <end position="215"/>
    </location>
</feature>
<evidence type="ECO:0000256" key="6">
    <source>
        <dbReference type="SAM" id="Phobius"/>
    </source>
</evidence>
<gene>
    <name evidence="8" type="ORF">H3H39_24470</name>
</gene>
<evidence type="ECO:0000256" key="5">
    <source>
        <dbReference type="ARBA" id="ARBA00023136"/>
    </source>
</evidence>
<dbReference type="InterPro" id="IPR051258">
    <property type="entry name" value="Diverse_Substrate_Transporter"/>
</dbReference>
<accession>A0A7W2FEF6</accession>
<evidence type="ECO:0000256" key="2">
    <source>
        <dbReference type="ARBA" id="ARBA00022475"/>
    </source>
</evidence>
<feature type="domain" description="EamA" evidence="7">
    <location>
        <begin position="31"/>
        <end position="154"/>
    </location>
</feature>
<feature type="domain" description="EamA" evidence="7">
    <location>
        <begin position="165"/>
        <end position="309"/>
    </location>
</feature>
<feature type="transmembrane region" description="Helical" evidence="6">
    <location>
        <begin position="271"/>
        <end position="288"/>
    </location>
</feature>
<dbReference type="PANTHER" id="PTHR42920">
    <property type="entry name" value="OS03G0707200 PROTEIN-RELATED"/>
    <property type="match status" value="1"/>
</dbReference>
<feature type="transmembrane region" description="Helical" evidence="6">
    <location>
        <begin position="141"/>
        <end position="157"/>
    </location>
</feature>
<feature type="transmembrane region" description="Helical" evidence="6">
    <location>
        <begin position="56"/>
        <end position="79"/>
    </location>
</feature>
<name>A0A7W2FEF6_9BURK</name>
<comment type="subcellular location">
    <subcellularLocation>
        <location evidence="1">Cell membrane</location>
        <topology evidence="1">Multi-pass membrane protein</topology>
    </subcellularLocation>
</comment>
<sequence length="324" mass="34253">MPPRPPPPCAPATRQPLVETCLKPSAPQHLPGIAALLTVTLVWGTTFPVMKDMTAALSASMIVLVRFTLAGLLLAPFLWRARAGDLWQGGLAGVVLFFCYVFQIEGLALTSANRNAFLTGLNVLVVPLLGMAAGKPPERRIVVALLLALAGLFALCWDGGISWGRGDTLALLAALCFGLYVKMMETATRKVDSLMALTAAQIVTVAVCAAGWLLWRDMPSGAQAGPWQAAAWQAVLSYKSNLIYLGVVATAAIISLQTWGQSHSSANEAAVIYAFEPGCAAIFAYFWLGETLAWNGLLGAALLISGMIVSQWSSSRPAAVLAPE</sequence>
<comment type="caution">
    <text evidence="8">The sequence shown here is derived from an EMBL/GenBank/DDBJ whole genome shotgun (WGS) entry which is preliminary data.</text>
</comment>
<dbReference type="Pfam" id="PF00892">
    <property type="entry name" value="EamA"/>
    <property type="match status" value="2"/>
</dbReference>
<evidence type="ECO:0000256" key="3">
    <source>
        <dbReference type="ARBA" id="ARBA00022692"/>
    </source>
</evidence>
<evidence type="ECO:0000256" key="1">
    <source>
        <dbReference type="ARBA" id="ARBA00004651"/>
    </source>
</evidence>
<keyword evidence="4 6" id="KW-1133">Transmembrane helix</keyword>
<reference evidence="8 9" key="1">
    <citation type="submission" date="2020-07" db="EMBL/GenBank/DDBJ databases">
        <title>Novel species isolated from subtropical streams in China.</title>
        <authorList>
            <person name="Lu H."/>
        </authorList>
    </citation>
    <scope>NUCLEOTIDE SEQUENCE [LARGE SCALE GENOMIC DNA]</scope>
    <source>
        <strain evidence="8 9">LX47W</strain>
    </source>
</reference>
<feature type="transmembrane region" description="Helical" evidence="6">
    <location>
        <begin position="116"/>
        <end position="134"/>
    </location>
</feature>
<dbReference type="EMBL" id="JACEZU010000015">
    <property type="protein sequence ID" value="MBA5690208.1"/>
    <property type="molecule type" value="Genomic_DNA"/>
</dbReference>
<evidence type="ECO:0000259" key="7">
    <source>
        <dbReference type="Pfam" id="PF00892"/>
    </source>
</evidence>